<dbReference type="Proteomes" id="UP000656804">
    <property type="component" value="Unassembled WGS sequence"/>
</dbReference>
<dbReference type="Pfam" id="PF13701">
    <property type="entry name" value="DDE_Tnp_1_4"/>
    <property type="match status" value="1"/>
</dbReference>
<protein>
    <submittedName>
        <fullName evidence="2">IS1380 family transposase</fullName>
    </submittedName>
</protein>
<proteinExistence type="predicted"/>
<gene>
    <name evidence="2" type="ORF">ISG29_00005</name>
</gene>
<keyword evidence="3" id="KW-1185">Reference proteome</keyword>
<feature type="non-terminal residue" evidence="2">
    <location>
        <position position="401"/>
    </location>
</feature>
<feature type="domain" description="Transposase DDE" evidence="1">
    <location>
        <begin position="11"/>
        <end position="401"/>
    </location>
</feature>
<reference evidence="2" key="1">
    <citation type="submission" date="2020-11" db="EMBL/GenBank/DDBJ databases">
        <title>Nocardioides sp. CBS4Y-1, whole genome shotgun sequence.</title>
        <authorList>
            <person name="Tuo L."/>
        </authorList>
    </citation>
    <scope>NUCLEOTIDE SEQUENCE</scope>
    <source>
        <strain evidence="2">CBS4Y-1</strain>
    </source>
</reference>
<accession>A0A930Y5M5</accession>
<dbReference type="EMBL" id="JADIVZ010000001">
    <property type="protein sequence ID" value="MBF4160056.1"/>
    <property type="molecule type" value="Genomic_DNA"/>
</dbReference>
<evidence type="ECO:0000313" key="2">
    <source>
        <dbReference type="EMBL" id="MBF4160056.1"/>
    </source>
</evidence>
<dbReference type="AlphaFoldDB" id="A0A930Y5M5"/>
<dbReference type="RefSeq" id="WP_194501333.1">
    <property type="nucleotide sequence ID" value="NZ_JADIVZ010000001.1"/>
</dbReference>
<dbReference type="InterPro" id="IPR047960">
    <property type="entry name" value="Transpos_IS1380"/>
</dbReference>
<evidence type="ECO:0000259" key="1">
    <source>
        <dbReference type="Pfam" id="PF13701"/>
    </source>
</evidence>
<name>A0A930Y5M5_9ACTN</name>
<sequence>MKRTSWSAGLSVTGDGVGVVAHAGSVATRLLADRTGPTGNLSAAMARRNFNPGHDRGRVLGDVAVMLADGGEAIADIDVLRHQAGVLGPVASAPTVWRTLKQVSPARLKQIARARARTRRHVESLLPDGVPTSRVAGTDLEDTITIDIDATIVVTHSEKENAAATFKRTFGYHPLGAWCDNTGEFLAGKLRAGNAGSNTTADHIDVLTEAIVQIPAAHRKKLLIRSDGAGAFHGLLDWLTEQGKVRGRSVDYSVGFPLTEKLRDAIDLVPKKIWTPAIDADGGIREGGDVAELTGLINPAVLAQWPDGMRVIVRRERPHPGAQLSLFEERDGWRYQAFVTNTTVGQLAFLKARHRAHARVEDRIRHAKESGLGRFPSREFDINQTWLALTMIAADLTAWTR</sequence>
<dbReference type="InterPro" id="IPR025668">
    <property type="entry name" value="Tnp_DDE_dom"/>
</dbReference>
<comment type="caution">
    <text evidence="2">The sequence shown here is derived from an EMBL/GenBank/DDBJ whole genome shotgun (WGS) entry which is preliminary data.</text>
</comment>
<dbReference type="NCBIfam" id="NF033539">
    <property type="entry name" value="transpos_IS1380"/>
    <property type="match status" value="1"/>
</dbReference>
<evidence type="ECO:0000313" key="3">
    <source>
        <dbReference type="Proteomes" id="UP000656804"/>
    </source>
</evidence>
<organism evidence="2 3">
    <name type="scientific">Nocardioides acrostichi</name>
    <dbReference type="NCBI Taxonomy" id="2784339"/>
    <lineage>
        <taxon>Bacteria</taxon>
        <taxon>Bacillati</taxon>
        <taxon>Actinomycetota</taxon>
        <taxon>Actinomycetes</taxon>
        <taxon>Propionibacteriales</taxon>
        <taxon>Nocardioidaceae</taxon>
        <taxon>Nocardioides</taxon>
    </lineage>
</organism>